<name>A0A699X9J6_TANCI</name>
<accession>A0A699X9J6</accession>
<reference evidence="1" key="1">
    <citation type="journal article" date="2019" name="Sci. Rep.">
        <title>Draft genome of Tanacetum cinerariifolium, the natural source of mosquito coil.</title>
        <authorList>
            <person name="Yamashiro T."/>
            <person name="Shiraishi A."/>
            <person name="Satake H."/>
            <person name="Nakayama K."/>
        </authorList>
    </citation>
    <scope>NUCLEOTIDE SEQUENCE</scope>
</reference>
<organism evidence="1">
    <name type="scientific">Tanacetum cinerariifolium</name>
    <name type="common">Dalmatian daisy</name>
    <name type="synonym">Chrysanthemum cinerariifolium</name>
    <dbReference type="NCBI Taxonomy" id="118510"/>
    <lineage>
        <taxon>Eukaryota</taxon>
        <taxon>Viridiplantae</taxon>
        <taxon>Streptophyta</taxon>
        <taxon>Embryophyta</taxon>
        <taxon>Tracheophyta</taxon>
        <taxon>Spermatophyta</taxon>
        <taxon>Magnoliopsida</taxon>
        <taxon>eudicotyledons</taxon>
        <taxon>Gunneridae</taxon>
        <taxon>Pentapetalae</taxon>
        <taxon>asterids</taxon>
        <taxon>campanulids</taxon>
        <taxon>Asterales</taxon>
        <taxon>Asteraceae</taxon>
        <taxon>Asteroideae</taxon>
        <taxon>Anthemideae</taxon>
        <taxon>Anthemidinae</taxon>
        <taxon>Tanacetum</taxon>
    </lineage>
</organism>
<gene>
    <name evidence="1" type="ORF">Tci_928238</name>
</gene>
<feature type="non-terminal residue" evidence="1">
    <location>
        <position position="48"/>
    </location>
</feature>
<protein>
    <submittedName>
        <fullName evidence="1">Uncharacterized protein</fullName>
    </submittedName>
</protein>
<proteinExistence type="predicted"/>
<evidence type="ECO:0000313" key="1">
    <source>
        <dbReference type="EMBL" id="GFD56269.1"/>
    </source>
</evidence>
<sequence>MREVAVVIVESDLSRTAAGACESVVAQAGVAVGFVAQGVRLAHVVDIT</sequence>
<comment type="caution">
    <text evidence="1">The sequence shown here is derived from an EMBL/GenBank/DDBJ whole genome shotgun (WGS) entry which is preliminary data.</text>
</comment>
<dbReference type="EMBL" id="BKCJ011827543">
    <property type="protein sequence ID" value="GFD56269.1"/>
    <property type="molecule type" value="Genomic_DNA"/>
</dbReference>
<dbReference type="AlphaFoldDB" id="A0A699X9J6"/>